<dbReference type="SUPFAM" id="SSF57829">
    <property type="entry name" value="Zn-binding ribosomal proteins"/>
    <property type="match status" value="1"/>
</dbReference>
<dbReference type="InterPro" id="IPR051510">
    <property type="entry name" value="SKI8"/>
</dbReference>
<keyword evidence="3" id="KW-0677">Repeat</keyword>
<dbReference type="AlphaFoldDB" id="A0A059J9V4"/>
<comment type="caution">
    <text evidence="7">The sequence shown here is derived from an EMBL/GenBank/DDBJ whole genome shotgun (WGS) entry which is preliminary data.</text>
</comment>
<protein>
    <submittedName>
        <fullName evidence="7">Ribosomal protein L32</fullName>
    </submittedName>
</protein>
<name>A0A059J9V4_TRIIM</name>
<dbReference type="Proteomes" id="UP000024533">
    <property type="component" value="Unassembled WGS sequence"/>
</dbReference>
<dbReference type="GO" id="GO:0015934">
    <property type="term" value="C:large ribosomal subunit"/>
    <property type="evidence" value="ECO:0007669"/>
    <property type="project" value="InterPro"/>
</dbReference>
<keyword evidence="5" id="KW-0687">Ribonucleoprotein</keyword>
<dbReference type="OMA" id="LDSSMCL"/>
<dbReference type="NCBIfam" id="TIGR01031">
    <property type="entry name" value="rpmF_bact"/>
    <property type="match status" value="1"/>
</dbReference>
<dbReference type="HOGENOM" id="CLU_000288_57_11_1"/>
<dbReference type="Pfam" id="PF00400">
    <property type="entry name" value="WD40"/>
    <property type="match status" value="4"/>
</dbReference>
<evidence type="ECO:0000256" key="5">
    <source>
        <dbReference type="ARBA" id="ARBA00023274"/>
    </source>
</evidence>
<dbReference type="Gene3D" id="2.130.10.10">
    <property type="entry name" value="YVTN repeat-like/Quinoprotein amine dehydrogenase"/>
    <property type="match status" value="1"/>
</dbReference>
<dbReference type="PANTHER" id="PTHR44090:SF1">
    <property type="entry name" value="SUPERKILLER COMPLEX PROTEIN 8"/>
    <property type="match status" value="1"/>
</dbReference>
<feature type="repeat" description="WD" evidence="6">
    <location>
        <begin position="330"/>
        <end position="371"/>
    </location>
</feature>
<evidence type="ECO:0000256" key="3">
    <source>
        <dbReference type="ARBA" id="ARBA00022737"/>
    </source>
</evidence>
<dbReference type="PROSITE" id="PS50082">
    <property type="entry name" value="WD_REPEATS_2"/>
    <property type="match status" value="2"/>
</dbReference>
<dbReference type="PANTHER" id="PTHR44090">
    <property type="entry name" value="WD REPEAT-CONTAINING PROTEIN 61"/>
    <property type="match status" value="1"/>
</dbReference>
<dbReference type="STRING" id="1215338.A0A059J9V4"/>
<evidence type="ECO:0000256" key="6">
    <source>
        <dbReference type="PROSITE-ProRule" id="PRU00221"/>
    </source>
</evidence>
<dbReference type="InterPro" id="IPR015943">
    <property type="entry name" value="WD40/YVTN_repeat-like_dom_sf"/>
</dbReference>
<comment type="similarity">
    <text evidence="1">Belongs to the bacterial ribosomal protein bL32 family.</text>
</comment>
<organism evidence="7 8">
    <name type="scientific">Trichophyton interdigitale (strain MR816)</name>
    <dbReference type="NCBI Taxonomy" id="1215338"/>
    <lineage>
        <taxon>Eukaryota</taxon>
        <taxon>Fungi</taxon>
        <taxon>Dikarya</taxon>
        <taxon>Ascomycota</taxon>
        <taxon>Pezizomycotina</taxon>
        <taxon>Eurotiomycetes</taxon>
        <taxon>Eurotiomycetidae</taxon>
        <taxon>Onygenales</taxon>
        <taxon>Arthrodermataceae</taxon>
        <taxon>Trichophyton</taxon>
    </lineage>
</organism>
<keyword evidence="4 7" id="KW-0689">Ribosomal protein</keyword>
<dbReference type="Pfam" id="PF01783">
    <property type="entry name" value="Ribosomal_L32p"/>
    <property type="match status" value="1"/>
</dbReference>
<dbReference type="HAMAP" id="MF_00340">
    <property type="entry name" value="Ribosomal_bL32"/>
    <property type="match status" value="1"/>
</dbReference>
<dbReference type="SUPFAM" id="SSF50978">
    <property type="entry name" value="WD40 repeat-like"/>
    <property type="match status" value="1"/>
</dbReference>
<dbReference type="InterPro" id="IPR001680">
    <property type="entry name" value="WD40_rpt"/>
</dbReference>
<dbReference type="EMBL" id="AOKY01000247">
    <property type="protein sequence ID" value="KDB24656.1"/>
    <property type="molecule type" value="Genomic_DNA"/>
</dbReference>
<reference evidence="7 8" key="1">
    <citation type="submission" date="2014-02" db="EMBL/GenBank/DDBJ databases">
        <title>The Genome Sequence of Trichophyton interdigitale MR816.</title>
        <authorList>
            <consortium name="The Broad Institute Genomics Platform"/>
            <person name="Cuomo C.A."/>
            <person name="White T.C."/>
            <person name="Graser Y."/>
            <person name="Martinez-Rossi N."/>
            <person name="Heitman J."/>
            <person name="Young S.K."/>
            <person name="Zeng Q."/>
            <person name="Gargeya S."/>
            <person name="Abouelleil A."/>
            <person name="Alvarado L."/>
            <person name="Chapman S.B."/>
            <person name="Gainer-Dewar J."/>
            <person name="Goldberg J."/>
            <person name="Griggs A."/>
            <person name="Gujja S."/>
            <person name="Hansen M."/>
            <person name="Howarth C."/>
            <person name="Imamovic A."/>
            <person name="Larimer J."/>
            <person name="Martinez D."/>
            <person name="Murphy C."/>
            <person name="Pearson M.D."/>
            <person name="Persinoti G."/>
            <person name="Poon T."/>
            <person name="Priest M."/>
            <person name="Roberts A.D."/>
            <person name="Saif S."/>
            <person name="Shea T.D."/>
            <person name="Sykes S.N."/>
            <person name="Wortman J."/>
            <person name="Nusbaum C."/>
            <person name="Birren B."/>
        </authorList>
    </citation>
    <scope>NUCLEOTIDE SEQUENCE [LARGE SCALE GENOMIC DNA]</scope>
    <source>
        <strain evidence="7 8">MR816</strain>
    </source>
</reference>
<dbReference type="InterPro" id="IPR011332">
    <property type="entry name" value="Ribosomal_zn-bd"/>
</dbReference>
<evidence type="ECO:0000256" key="4">
    <source>
        <dbReference type="ARBA" id="ARBA00022980"/>
    </source>
</evidence>
<dbReference type="InterPro" id="IPR019775">
    <property type="entry name" value="WD40_repeat_CS"/>
</dbReference>
<dbReference type="PROSITE" id="PS50294">
    <property type="entry name" value="WD_REPEATS_REGION"/>
    <property type="match status" value="1"/>
</dbReference>
<dbReference type="CDD" id="cd00200">
    <property type="entry name" value="WD40"/>
    <property type="match status" value="1"/>
</dbReference>
<evidence type="ECO:0000256" key="1">
    <source>
        <dbReference type="ARBA" id="ARBA00008560"/>
    </source>
</evidence>
<dbReference type="GO" id="GO:0005634">
    <property type="term" value="C:nucleus"/>
    <property type="evidence" value="ECO:0007669"/>
    <property type="project" value="TreeGrafter"/>
</dbReference>
<feature type="repeat" description="WD" evidence="6">
    <location>
        <begin position="209"/>
        <end position="237"/>
    </location>
</feature>
<gene>
    <name evidence="7" type="ORF">H109_03499</name>
</gene>
<proteinExistence type="inferred from homology"/>
<evidence type="ECO:0000313" key="8">
    <source>
        <dbReference type="Proteomes" id="UP000024533"/>
    </source>
</evidence>
<evidence type="ECO:0000313" key="7">
    <source>
        <dbReference type="EMBL" id="KDB24656.1"/>
    </source>
</evidence>
<accession>A0A059J9V4</accession>
<evidence type="ECO:0000256" key="2">
    <source>
        <dbReference type="ARBA" id="ARBA00022574"/>
    </source>
</evidence>
<dbReference type="GO" id="GO:0006412">
    <property type="term" value="P:translation"/>
    <property type="evidence" value="ECO:0007669"/>
    <property type="project" value="InterPro"/>
</dbReference>
<dbReference type="InterPro" id="IPR002677">
    <property type="entry name" value="Ribosomal_bL32"/>
</dbReference>
<dbReference type="GO" id="GO:0003735">
    <property type="term" value="F:structural constituent of ribosome"/>
    <property type="evidence" value="ECO:0007669"/>
    <property type="project" value="InterPro"/>
</dbReference>
<keyword evidence="2 6" id="KW-0853">WD repeat</keyword>
<sequence length="412" mass="44035">MAALRLAGPSAGLLSSTALTRTLGIYTTTAGSSITGSLAARYHASRYAVAAVLPSLLSDIWESILRAVPKKKTSHMKKRHRQMAGKALKDNISLNTCPACGNTKRAHLLCPHCVAPHISEIFSLAVTPTQILSASGASSLKVHLANEEGFGIAQSLSAAHKIGCHHLVTAKGSGCYAASVGFGGEVKLWRYEDGMWNEDLQDNSKIKDIWAVSLSSDARYLAGTTHDGRIKVWDLQNNLEEVWNFETRGSFGMCVDMSPDGRLIASGHQSGSVYVFDITEGRMPFSLSGSLAAPVRAVSFSPGGKLLAATGDSTMIMIYETSSGEQFATLIGHAAWVTSLDWNDSGEYLLSGSFDGKVKVWSIERKACVATLSESDKAIWSVKWLPKVGKAERFAAAGASQSIALYREANSS</sequence>
<dbReference type="SMART" id="SM00320">
    <property type="entry name" value="WD40"/>
    <property type="match status" value="7"/>
</dbReference>
<dbReference type="InterPro" id="IPR036322">
    <property type="entry name" value="WD40_repeat_dom_sf"/>
</dbReference>
<dbReference type="PROSITE" id="PS00678">
    <property type="entry name" value="WD_REPEATS_1"/>
    <property type="match status" value="1"/>
</dbReference>
<dbReference type="OrthoDB" id="10251741at2759"/>
<keyword evidence="8" id="KW-1185">Reference proteome</keyword>